<dbReference type="HOGENOM" id="CLU_129116_0_0_2"/>
<feature type="transmembrane region" description="Helical" evidence="1">
    <location>
        <begin position="86"/>
        <end position="107"/>
    </location>
</feature>
<gene>
    <name evidence="2" type="ordered locus">PTO1082</name>
</gene>
<keyword evidence="1" id="KW-0472">Membrane</keyword>
<dbReference type="Proteomes" id="UP000000438">
    <property type="component" value="Chromosome"/>
</dbReference>
<evidence type="ECO:0000313" key="2">
    <source>
        <dbReference type="EMBL" id="AAT43667.1"/>
    </source>
</evidence>
<proteinExistence type="predicted"/>
<reference evidence="2 3" key="1">
    <citation type="journal article" date="2004" name="Proc. Natl. Acad. Sci. U.S.A.">
        <title>Genome sequence of Picrophilus torridus and its implications for life around pH 0.</title>
        <authorList>
            <person name="Futterer O."/>
            <person name="Angelov A."/>
            <person name="Liesegang H."/>
            <person name="Gottschalk G."/>
            <person name="Schleper C."/>
            <person name="Schepers B."/>
            <person name="Dock C."/>
            <person name="Antranikian G."/>
            <person name="Liebl W."/>
        </authorList>
    </citation>
    <scope>NUCLEOTIDE SEQUENCE [LARGE SCALE GENOMIC DNA]</scope>
    <source>
        <strain evidence="3">ATCC 700027 / DSM 9790 / JCM 10055 / NBRC 100828</strain>
    </source>
</reference>
<evidence type="ECO:0000313" key="3">
    <source>
        <dbReference type="Proteomes" id="UP000000438"/>
    </source>
</evidence>
<protein>
    <submittedName>
        <fullName evidence="2">Uncharacterized protein</fullName>
    </submittedName>
</protein>
<name>Q6L035_PICTO</name>
<feature type="transmembrane region" description="Helical" evidence="1">
    <location>
        <begin position="119"/>
        <end position="144"/>
    </location>
</feature>
<dbReference type="AlphaFoldDB" id="Q6L035"/>
<feature type="transmembrane region" description="Helical" evidence="1">
    <location>
        <begin position="36"/>
        <end position="54"/>
    </location>
</feature>
<evidence type="ECO:0000256" key="1">
    <source>
        <dbReference type="SAM" id="Phobius"/>
    </source>
</evidence>
<accession>Q6L035</accession>
<organism evidence="2 3">
    <name type="scientific">Picrophilus torridus (strain ATCC 700027 / DSM 9790 / JCM 10055 / NBRC 100828 / KAW 2/3)</name>
    <dbReference type="NCBI Taxonomy" id="1122961"/>
    <lineage>
        <taxon>Archaea</taxon>
        <taxon>Methanobacteriati</taxon>
        <taxon>Thermoplasmatota</taxon>
        <taxon>Thermoplasmata</taxon>
        <taxon>Thermoplasmatales</taxon>
        <taxon>Picrophilaceae</taxon>
        <taxon>Picrophilus</taxon>
    </lineage>
</organism>
<dbReference type="InParanoid" id="Q6L035"/>
<dbReference type="EMBL" id="AE017261">
    <property type="protein sequence ID" value="AAT43667.1"/>
    <property type="molecule type" value="Genomic_DNA"/>
</dbReference>
<keyword evidence="1" id="KW-1133">Transmembrane helix</keyword>
<dbReference type="eggNOG" id="arCOG11043">
    <property type="taxonomic scope" value="Archaea"/>
</dbReference>
<dbReference type="KEGG" id="pto:PTO1082"/>
<keyword evidence="1" id="KW-0812">Transmembrane</keyword>
<dbReference type="PaxDb" id="263820-PTO1082"/>
<sequence length="178" mass="20763">MMYNYNIILCIKFKKHLNKMCVYKITENVKIYSIKGIPAGFTSAIFEAIMFYIFDLFDKKALGYQFTAIGERLFHLGSLDGEITGLLMHFLVGSIVGFFAALISYYIKLRPKNYRQSILIGILAGFLILLLFSLPVNIFMLHLYVYENYDLISTDFYYSMHIFYGLLWCLFLYIFLGS</sequence>
<feature type="transmembrane region" description="Helical" evidence="1">
    <location>
        <begin position="156"/>
        <end position="176"/>
    </location>
</feature>